<gene>
    <name evidence="12" type="ORF">CTER_2712</name>
</gene>
<dbReference type="CDD" id="cd06261">
    <property type="entry name" value="TM_PBP2"/>
    <property type="match status" value="1"/>
</dbReference>
<reference evidence="12 13" key="1">
    <citation type="journal article" date="2013" name="Genome Announc.">
        <title>Draft Genome Sequence of the Cellulolytic, Mesophilic, Anaerobic Bacterium Clostridium termitidis Strain CT1112 (DSM 5398).</title>
        <authorList>
            <person name="Lal S."/>
            <person name="Ramachandran U."/>
            <person name="Zhang X."/>
            <person name="Munir R."/>
            <person name="Sparling R."/>
            <person name="Levin D.B."/>
        </authorList>
    </citation>
    <scope>NUCLEOTIDE SEQUENCE [LARGE SCALE GENOMIC DNA]</scope>
    <source>
        <strain evidence="12 13">CT1112</strain>
    </source>
</reference>
<accession>S0FQE4</accession>
<keyword evidence="4 10" id="KW-1003">Cell membrane</keyword>
<evidence type="ECO:0000313" key="12">
    <source>
        <dbReference type="EMBL" id="EMS71374.1"/>
    </source>
</evidence>
<evidence type="ECO:0000256" key="10">
    <source>
        <dbReference type="RuleBase" id="RU365097"/>
    </source>
</evidence>
<proteinExistence type="inferred from homology"/>
<evidence type="ECO:0000256" key="3">
    <source>
        <dbReference type="ARBA" id="ARBA00022448"/>
    </source>
</evidence>
<dbReference type="RefSeq" id="WP_004626444.1">
    <property type="nucleotide sequence ID" value="NZ_AORV01000038.1"/>
</dbReference>
<protein>
    <recommendedName>
        <fullName evidence="10">Molybdenum transport system permease</fullName>
    </recommendedName>
</protein>
<keyword evidence="8 9" id="KW-0472">Membrane</keyword>
<organism evidence="12 13">
    <name type="scientific">Ruminiclostridium cellobioparum subsp. termitidis CT1112</name>
    <dbReference type="NCBI Taxonomy" id="1195236"/>
    <lineage>
        <taxon>Bacteria</taxon>
        <taxon>Bacillati</taxon>
        <taxon>Bacillota</taxon>
        <taxon>Clostridia</taxon>
        <taxon>Eubacteriales</taxon>
        <taxon>Oscillospiraceae</taxon>
        <taxon>Ruminiclostridium</taxon>
    </lineage>
</organism>
<keyword evidence="7 9" id="KW-1133">Transmembrane helix</keyword>
<evidence type="ECO:0000256" key="7">
    <source>
        <dbReference type="ARBA" id="ARBA00022989"/>
    </source>
</evidence>
<dbReference type="InterPro" id="IPR000515">
    <property type="entry name" value="MetI-like"/>
</dbReference>
<dbReference type="NCBIfam" id="TIGR02141">
    <property type="entry name" value="modB_ABC"/>
    <property type="match status" value="1"/>
</dbReference>
<evidence type="ECO:0000256" key="4">
    <source>
        <dbReference type="ARBA" id="ARBA00022475"/>
    </source>
</evidence>
<sequence length="220" mass="24251">MDLFPLYNSLRISAIATVLAFTLGILAAYAVLKMPRILKGICDTVLTIPMVLPPTVVGYFILVYLSPKSAVGGLLYKWFSAMITMRWQGSVIAVTVIAFPFVYRTVRGAFEAFDRNLLDAGRTLGLSEWYIFGRILLPNCKQGILAGTVLAFARGLGEYGATSMVSGYIAGKTATISTSVAYFWQINQEDAAFWWVMVNLAVSFVFMILINIFSKPKVRG</sequence>
<evidence type="ECO:0000256" key="9">
    <source>
        <dbReference type="RuleBase" id="RU363032"/>
    </source>
</evidence>
<comment type="function">
    <text evidence="10">Part of the binding-protein-dependent transport system for molybdenum; probably responsible for the translocation of the substrate across the membrane.</text>
</comment>
<dbReference type="Gene3D" id="1.10.3720.10">
    <property type="entry name" value="MetI-like"/>
    <property type="match status" value="1"/>
</dbReference>
<keyword evidence="13" id="KW-1185">Reference proteome</keyword>
<dbReference type="STRING" id="1195236.CTER_2712"/>
<dbReference type="eggNOG" id="COG4149">
    <property type="taxonomic scope" value="Bacteria"/>
</dbReference>
<dbReference type="GO" id="GO:0005886">
    <property type="term" value="C:plasma membrane"/>
    <property type="evidence" value="ECO:0007669"/>
    <property type="project" value="UniProtKB-SubCell"/>
</dbReference>
<dbReference type="EMBL" id="AORV01000038">
    <property type="protein sequence ID" value="EMS71374.1"/>
    <property type="molecule type" value="Genomic_DNA"/>
</dbReference>
<evidence type="ECO:0000256" key="8">
    <source>
        <dbReference type="ARBA" id="ARBA00023136"/>
    </source>
</evidence>
<feature type="transmembrane region" description="Helical" evidence="9">
    <location>
        <begin position="165"/>
        <end position="186"/>
    </location>
</feature>
<feature type="transmembrane region" description="Helical" evidence="9">
    <location>
        <begin position="44"/>
        <end position="65"/>
    </location>
</feature>
<name>S0FQE4_RUMCE</name>
<dbReference type="AlphaFoldDB" id="S0FQE4"/>
<dbReference type="Proteomes" id="UP000014155">
    <property type="component" value="Unassembled WGS sequence"/>
</dbReference>
<dbReference type="GO" id="GO:0015098">
    <property type="term" value="F:molybdate ion transmembrane transporter activity"/>
    <property type="evidence" value="ECO:0007669"/>
    <property type="project" value="UniProtKB-UniRule"/>
</dbReference>
<comment type="subcellular location">
    <subcellularLocation>
        <location evidence="1 9">Cell membrane</location>
        <topology evidence="1 9">Multi-pass membrane protein</topology>
    </subcellularLocation>
</comment>
<evidence type="ECO:0000313" key="13">
    <source>
        <dbReference type="Proteomes" id="UP000014155"/>
    </source>
</evidence>
<dbReference type="PROSITE" id="PS50928">
    <property type="entry name" value="ABC_TM1"/>
    <property type="match status" value="1"/>
</dbReference>
<keyword evidence="3 9" id="KW-0813">Transport</keyword>
<dbReference type="Pfam" id="PF00528">
    <property type="entry name" value="BPD_transp_1"/>
    <property type="match status" value="1"/>
</dbReference>
<comment type="caution">
    <text evidence="12">The sequence shown here is derived from an EMBL/GenBank/DDBJ whole genome shotgun (WGS) entry which is preliminary data.</text>
</comment>
<evidence type="ECO:0000256" key="6">
    <source>
        <dbReference type="ARBA" id="ARBA00022692"/>
    </source>
</evidence>
<keyword evidence="5 10" id="KW-0500">Molybdenum</keyword>
<dbReference type="PANTHER" id="PTHR30183">
    <property type="entry name" value="MOLYBDENUM TRANSPORT SYSTEM PERMEASE PROTEIN MODB"/>
    <property type="match status" value="1"/>
</dbReference>
<evidence type="ECO:0000256" key="5">
    <source>
        <dbReference type="ARBA" id="ARBA00022505"/>
    </source>
</evidence>
<feature type="transmembrane region" description="Helical" evidence="9">
    <location>
        <begin position="192"/>
        <end position="213"/>
    </location>
</feature>
<feature type="transmembrane region" description="Helical" evidence="9">
    <location>
        <begin position="85"/>
        <end position="103"/>
    </location>
</feature>
<dbReference type="InterPro" id="IPR035906">
    <property type="entry name" value="MetI-like_sf"/>
</dbReference>
<feature type="domain" description="ABC transmembrane type-1" evidence="11">
    <location>
        <begin position="6"/>
        <end position="214"/>
    </location>
</feature>
<evidence type="ECO:0000259" key="11">
    <source>
        <dbReference type="PROSITE" id="PS50928"/>
    </source>
</evidence>
<dbReference type="InterPro" id="IPR011867">
    <property type="entry name" value="ModB_ABC"/>
</dbReference>
<evidence type="ECO:0000256" key="1">
    <source>
        <dbReference type="ARBA" id="ARBA00004651"/>
    </source>
</evidence>
<evidence type="ECO:0000256" key="2">
    <source>
        <dbReference type="ARBA" id="ARBA00007069"/>
    </source>
</evidence>
<dbReference type="PATRIC" id="fig|1195236.3.peg.3033"/>
<keyword evidence="6 9" id="KW-0812">Transmembrane</keyword>
<feature type="transmembrane region" description="Helical" evidence="9">
    <location>
        <begin position="12"/>
        <end position="32"/>
    </location>
</feature>
<dbReference type="SUPFAM" id="SSF161098">
    <property type="entry name" value="MetI-like"/>
    <property type="match status" value="1"/>
</dbReference>
<dbReference type="PANTHER" id="PTHR30183:SF3">
    <property type="entry name" value="MOLYBDENUM TRANSPORT SYSTEM PERMEASE PROTEIN MODB"/>
    <property type="match status" value="1"/>
</dbReference>
<comment type="similarity">
    <text evidence="2 10">Belongs to the binding-protein-dependent transport system permease family. CysTW subfamily.</text>
</comment>